<evidence type="ECO:0000313" key="2">
    <source>
        <dbReference type="Proteomes" id="UP000584901"/>
    </source>
</evidence>
<dbReference type="Gene3D" id="1.10.3420.10">
    <property type="entry name" value="putative ntp pyrophosphohydrolase like domain"/>
    <property type="match status" value="1"/>
</dbReference>
<dbReference type="InterPro" id="IPR023292">
    <property type="entry name" value="NTP_PyroPHydrolase-like_dom_sf"/>
</dbReference>
<evidence type="ECO:0000313" key="1">
    <source>
        <dbReference type="EMBL" id="ADD95000.1"/>
    </source>
</evidence>
<dbReference type="RefSeq" id="YP_009807926.1">
    <property type="nucleotide sequence ID" value="NC_048031.1"/>
</dbReference>
<name>D6PGZ9_9CAUD</name>
<accession>D6PGZ9</accession>
<dbReference type="InterPro" id="IPR021130">
    <property type="entry name" value="PRib-ATP_PPHydrolase-like"/>
</dbReference>
<sequence>MQLNLIDEEYHEFRSAFHNEPYENELKELADLVYVCFQYAENMEWDLEEALDRVHKSNMSKLGLDGTPIRRVDGKVLKGPNYQPPVLNDLINP</sequence>
<protein>
    <recommendedName>
        <fullName evidence="3">Gp32</fullName>
    </recommendedName>
</protein>
<dbReference type="GeneID" id="54998816"/>
<proteinExistence type="predicted"/>
<dbReference type="EMBL" id="GU943054">
    <property type="protein sequence ID" value="ADD95000.1"/>
    <property type="molecule type" value="Genomic_DNA"/>
</dbReference>
<keyword evidence="2" id="KW-1185">Reference proteome</keyword>
<organism evidence="1 2">
    <name type="scientific">uncultured phage MedDCM-OCT-S04-C24</name>
    <dbReference type="NCBI Taxonomy" id="743543"/>
    <lineage>
        <taxon>Viruses</taxon>
        <taxon>Duplodnaviria</taxon>
        <taxon>Heunggongvirae</taxon>
        <taxon>Uroviricota</taxon>
        <taxon>Caudoviricetes</taxon>
        <taxon>Autographivirales</taxon>
        <taxon>Pekhitvirus</taxon>
        <taxon>Pekhitvirus S04C24</taxon>
    </lineage>
</organism>
<dbReference type="Pfam" id="PF01503">
    <property type="entry name" value="PRA-PH"/>
    <property type="match status" value="1"/>
</dbReference>
<reference evidence="1 2" key="1">
    <citation type="journal article" date="2010" name="ISME J.">
        <title>Metagenome of the Mediterranean deep chlorophyll maximum studied by direct and fosmid library 454 pyrosequencing.</title>
        <authorList>
            <person name="Ghai R."/>
            <person name="Martin-Cuadrado A.B."/>
            <person name="Molto A.G."/>
            <person name="Heredia I.G."/>
            <person name="Cabrera R."/>
            <person name="Martin J."/>
            <person name="Verdu M."/>
            <person name="Deschamps P."/>
            <person name="Moreira D."/>
            <person name="Lopez-Garcia P."/>
            <person name="Mira A."/>
            <person name="Rodriguez-Valera F."/>
        </authorList>
    </citation>
    <scope>NUCLEOTIDE SEQUENCE [LARGE SCALE GENOMIC DNA]</scope>
</reference>
<dbReference type="Proteomes" id="UP000584901">
    <property type="component" value="Segment"/>
</dbReference>
<dbReference type="SUPFAM" id="SSF101386">
    <property type="entry name" value="all-alpha NTP pyrophosphatases"/>
    <property type="match status" value="1"/>
</dbReference>
<dbReference type="KEGG" id="vg:54998816"/>
<evidence type="ECO:0008006" key="3">
    <source>
        <dbReference type="Google" id="ProtNLM"/>
    </source>
</evidence>